<dbReference type="Pfam" id="PF12210">
    <property type="entry name" value="Hrs_helical"/>
    <property type="match status" value="1"/>
</dbReference>
<evidence type="ECO:0000256" key="10">
    <source>
        <dbReference type="SAM" id="MobiDB-lite"/>
    </source>
</evidence>
<protein>
    <recommendedName>
        <fullName evidence="2">Hepatocyte growth factor-regulated tyrosine kinase substrate</fullName>
    </recommendedName>
</protein>
<dbReference type="CDD" id="cd03569">
    <property type="entry name" value="VHS_Hrs"/>
    <property type="match status" value="1"/>
</dbReference>
<evidence type="ECO:0000256" key="2">
    <source>
        <dbReference type="ARBA" id="ARBA00015450"/>
    </source>
</evidence>
<keyword evidence="4" id="KW-0597">Phosphoprotein</keyword>
<evidence type="ECO:0000256" key="8">
    <source>
        <dbReference type="PROSITE-ProRule" id="PRU00091"/>
    </source>
</evidence>
<dbReference type="SMART" id="SM00288">
    <property type="entry name" value="VHS"/>
    <property type="match status" value="1"/>
</dbReference>
<dbReference type="InterPro" id="IPR024641">
    <property type="entry name" value="HRS_helical"/>
</dbReference>
<dbReference type="InterPro" id="IPR013083">
    <property type="entry name" value="Znf_RING/FYVE/PHD"/>
</dbReference>
<dbReference type="SUPFAM" id="SSF57903">
    <property type="entry name" value="FYVE/PHD zinc finger"/>
    <property type="match status" value="1"/>
</dbReference>
<sequence length="685" mass="76887">MFAMSKKFEKLLDRATDATLLEADWESIMNCVDAVRSGETAPKSAILSVRKRYHSDNPHVAHHALLVLEALVKNGGPKIHREIATKEFMEDLKHVTSESADKVKDKVLELIQCWAHAFRDNPEYKIVKDTHTLMKLEGHVFPVLRESDAMFMAESAPDWVDADHCFRCKVQFSLITRKHHCRNCGQIFCDKCSNKNIPLPHLGIERDVRVCEGCFDRIKNPIGDLIKKLGEFTPSSVESSKAALALALSQSEKEEKDRLKNVCLMRNSYQWKTSPPTMMNSNYGTSSASVANNPPNHNEGKKDKGLSSAKDMENELARYLNRQYWEKVRLEQKQANTRKSPTPSAPFEPTSVIKQPLESVESENNNNGVEMDALQDFVNSLNESISVFVNRIKGNQTRGRSVTADDTIQNNFIALTSMHSRLLKNMQERIDRREYYENLQDKVNQIREAREALESLREEYRDKKKVELAEMQRQQQLVMLAKLQSMRLKKYEMLGAMGSNTLVQPSAAFNHSCTTALQSGHVQAEFSQTPQVVSVPHVALMYPYTVPTNENCAPSSQVLMPNSYSVNQPSMVPQQAAYHSPYCPVDPSYGPSYMHAPSAYHHSPPYAVAGQMDMQSYVYPPAGAGHFPAPHAYTVSQGIPGMVMHPQPTQQVMPTAGQPNVSTPVTLASASTQSEPVEAELISFD</sequence>
<evidence type="ECO:0000256" key="7">
    <source>
        <dbReference type="ARBA" id="ARBA00022833"/>
    </source>
</evidence>
<keyword evidence="5" id="KW-0479">Metal-binding</keyword>
<dbReference type="InterPro" id="IPR017455">
    <property type="entry name" value="Znf_FYVE-rel"/>
</dbReference>
<evidence type="ECO:0000256" key="5">
    <source>
        <dbReference type="ARBA" id="ARBA00022723"/>
    </source>
</evidence>
<dbReference type="Pfam" id="PF01363">
    <property type="entry name" value="FYVE"/>
    <property type="match status" value="1"/>
</dbReference>
<dbReference type="GO" id="GO:0031623">
    <property type="term" value="P:receptor internalization"/>
    <property type="evidence" value="ECO:0007669"/>
    <property type="project" value="TreeGrafter"/>
</dbReference>
<comment type="caution">
    <text evidence="13">The sequence shown here is derived from an EMBL/GenBank/DDBJ whole genome shotgun (WGS) entry which is preliminary data.</text>
</comment>
<dbReference type="CDD" id="cd21387">
    <property type="entry name" value="GAT_Hrs"/>
    <property type="match status" value="1"/>
</dbReference>
<evidence type="ECO:0000313" key="13">
    <source>
        <dbReference type="EMBL" id="OUC43392.1"/>
    </source>
</evidence>
<keyword evidence="7" id="KW-0862">Zinc</keyword>
<organism evidence="13 14">
    <name type="scientific">Trichinella nativa</name>
    <dbReference type="NCBI Taxonomy" id="6335"/>
    <lineage>
        <taxon>Eukaryota</taxon>
        <taxon>Metazoa</taxon>
        <taxon>Ecdysozoa</taxon>
        <taxon>Nematoda</taxon>
        <taxon>Enoplea</taxon>
        <taxon>Dorylaimia</taxon>
        <taxon>Trichinellida</taxon>
        <taxon>Trichinellidae</taxon>
        <taxon>Trichinella</taxon>
    </lineage>
</organism>
<evidence type="ECO:0000313" key="14">
    <source>
        <dbReference type="Proteomes" id="UP000243006"/>
    </source>
</evidence>
<reference evidence="13 14" key="1">
    <citation type="submission" date="2015-04" db="EMBL/GenBank/DDBJ databases">
        <title>Draft genome of the roundworm Trichinella nativa.</title>
        <authorList>
            <person name="Mitreva M."/>
        </authorList>
    </citation>
    <scope>NUCLEOTIDE SEQUENCE [LARGE SCALE GENOMIC DNA]</scope>
    <source>
        <strain evidence="13 14">ISS45</strain>
    </source>
</reference>
<dbReference type="SMART" id="SM00064">
    <property type="entry name" value="FYVE"/>
    <property type="match status" value="1"/>
</dbReference>
<dbReference type="Proteomes" id="UP000243006">
    <property type="component" value="Unassembled WGS sequence"/>
</dbReference>
<dbReference type="GO" id="GO:0032456">
    <property type="term" value="P:endocytic recycling"/>
    <property type="evidence" value="ECO:0007669"/>
    <property type="project" value="TreeGrafter"/>
</dbReference>
<evidence type="ECO:0000256" key="9">
    <source>
        <dbReference type="SAM" id="Coils"/>
    </source>
</evidence>
<evidence type="ECO:0000259" key="12">
    <source>
        <dbReference type="PROSITE" id="PS50179"/>
    </source>
</evidence>
<feature type="compositionally biased region" description="Basic and acidic residues" evidence="10">
    <location>
        <begin position="298"/>
        <end position="309"/>
    </location>
</feature>
<dbReference type="Gene3D" id="1.20.5.1940">
    <property type="match status" value="1"/>
</dbReference>
<gene>
    <name evidence="13" type="ORF">D917_02534</name>
</gene>
<dbReference type="InterPro" id="IPR011011">
    <property type="entry name" value="Znf_FYVE_PHD"/>
</dbReference>
<dbReference type="Gene3D" id="1.25.40.90">
    <property type="match status" value="1"/>
</dbReference>
<accession>A0A1Y3EE23</accession>
<dbReference type="Pfam" id="PF00790">
    <property type="entry name" value="VHS"/>
    <property type="match status" value="1"/>
</dbReference>
<dbReference type="PROSITE" id="PS50179">
    <property type="entry name" value="VHS"/>
    <property type="match status" value="1"/>
</dbReference>
<evidence type="ECO:0000256" key="6">
    <source>
        <dbReference type="ARBA" id="ARBA00022771"/>
    </source>
</evidence>
<evidence type="ECO:0000256" key="1">
    <source>
        <dbReference type="ARBA" id="ARBA00004496"/>
    </source>
</evidence>
<dbReference type="PANTHER" id="PTHR46275">
    <property type="entry name" value="HEPATOCYTE GROWTH FACTOR-REGULATED TYROSINE KINASE SUBSTRATE"/>
    <property type="match status" value="1"/>
</dbReference>
<dbReference type="InterPro" id="IPR017073">
    <property type="entry name" value="HGS/VPS27"/>
</dbReference>
<proteinExistence type="predicted"/>
<dbReference type="InterPro" id="IPR008942">
    <property type="entry name" value="ENTH_VHS"/>
</dbReference>
<keyword evidence="9" id="KW-0175">Coiled coil</keyword>
<dbReference type="GO" id="GO:0005769">
    <property type="term" value="C:early endosome"/>
    <property type="evidence" value="ECO:0007669"/>
    <property type="project" value="TreeGrafter"/>
</dbReference>
<feature type="domain" description="FYVE-type" evidence="11">
    <location>
        <begin position="159"/>
        <end position="219"/>
    </location>
</feature>
<dbReference type="InterPro" id="IPR002014">
    <property type="entry name" value="VHS_dom"/>
</dbReference>
<dbReference type="Gene3D" id="3.30.40.10">
    <property type="entry name" value="Zinc/RING finger domain, C3HC4 (zinc finger)"/>
    <property type="match status" value="1"/>
</dbReference>
<feature type="compositionally biased region" description="Polar residues" evidence="10">
    <location>
        <begin position="274"/>
        <end position="296"/>
    </location>
</feature>
<dbReference type="CDD" id="cd15720">
    <property type="entry name" value="FYVE_Hrs"/>
    <property type="match status" value="1"/>
</dbReference>
<dbReference type="PROSITE" id="PS50178">
    <property type="entry name" value="ZF_FYVE"/>
    <property type="match status" value="1"/>
</dbReference>
<feature type="domain" description="VHS" evidence="12">
    <location>
        <begin position="15"/>
        <end position="142"/>
    </location>
</feature>
<dbReference type="PANTHER" id="PTHR46275:SF1">
    <property type="entry name" value="HEPATOCYTE GROWTH FACTOR-REGULATED TYROSINE KINASE SUBSTRATE"/>
    <property type="match status" value="1"/>
</dbReference>
<feature type="region of interest" description="Disordered" evidence="10">
    <location>
        <begin position="274"/>
        <end position="309"/>
    </location>
</feature>
<evidence type="ECO:0000256" key="4">
    <source>
        <dbReference type="ARBA" id="ARBA00022553"/>
    </source>
</evidence>
<feature type="coiled-coil region" evidence="9">
    <location>
        <begin position="432"/>
        <end position="477"/>
    </location>
</feature>
<evidence type="ECO:0000256" key="3">
    <source>
        <dbReference type="ARBA" id="ARBA00022490"/>
    </source>
</evidence>
<evidence type="ECO:0000259" key="11">
    <source>
        <dbReference type="PROSITE" id="PS50178"/>
    </source>
</evidence>
<dbReference type="GO" id="GO:0043130">
    <property type="term" value="F:ubiquitin binding"/>
    <property type="evidence" value="ECO:0007669"/>
    <property type="project" value="InterPro"/>
</dbReference>
<keyword evidence="3" id="KW-0963">Cytoplasm</keyword>
<dbReference type="SUPFAM" id="SSF48464">
    <property type="entry name" value="ENTH/VHS domain"/>
    <property type="match status" value="1"/>
</dbReference>
<dbReference type="PIRSF" id="PIRSF036956">
    <property type="entry name" value="Hrs_Vps27"/>
    <property type="match status" value="1"/>
</dbReference>
<dbReference type="FunFam" id="3.30.40.10:FF:000028">
    <property type="entry name" value="Putative hepatocyte growth factor-regulated tyrosine kinase substrate"/>
    <property type="match status" value="1"/>
</dbReference>
<dbReference type="GO" id="GO:0008270">
    <property type="term" value="F:zinc ion binding"/>
    <property type="evidence" value="ECO:0007669"/>
    <property type="project" value="UniProtKB-KW"/>
</dbReference>
<dbReference type="EMBL" id="LVZM01015134">
    <property type="protein sequence ID" value="OUC43392.1"/>
    <property type="molecule type" value="Genomic_DNA"/>
</dbReference>
<comment type="subcellular location">
    <subcellularLocation>
        <location evidence="1">Cytoplasm</location>
    </subcellularLocation>
</comment>
<dbReference type="InterPro" id="IPR000306">
    <property type="entry name" value="Znf_FYVE"/>
</dbReference>
<dbReference type="AlphaFoldDB" id="A0A1Y3EE23"/>
<keyword evidence="6 8" id="KW-0863">Zinc-finger</keyword>
<dbReference type="GO" id="GO:0035091">
    <property type="term" value="F:phosphatidylinositol binding"/>
    <property type="evidence" value="ECO:0007669"/>
    <property type="project" value="InterPro"/>
</dbReference>
<name>A0A1Y3EE23_9BILA</name>